<dbReference type="CDD" id="cd07040">
    <property type="entry name" value="HP"/>
    <property type="match status" value="1"/>
</dbReference>
<dbReference type="Pfam" id="PF00300">
    <property type="entry name" value="His_Phos_1"/>
    <property type="match status" value="1"/>
</dbReference>
<gene>
    <name evidence="2" type="ORF">DHf2319_07255</name>
</gene>
<dbReference type="Proteomes" id="UP000831607">
    <property type="component" value="Chromosome"/>
</dbReference>
<dbReference type="SUPFAM" id="SSF53254">
    <property type="entry name" value="Phosphoglycerate mutase-like"/>
    <property type="match status" value="1"/>
</dbReference>
<proteinExistence type="predicted"/>
<accession>A0ABY4AIS5</accession>
<feature type="region of interest" description="Disordered" evidence="1">
    <location>
        <begin position="54"/>
        <end position="74"/>
    </location>
</feature>
<sequence length="201" mass="21995">MTNSLIKHLDRLLWIAVVVAVAVTMVTPKPAAASDTRSLVLLLRHAYAPGGGDPDNFDLNDCSTQRNLSHQGREQARDIGRQLKSLGIKPTAVWSSQWCRSFETAELMNVGQVQALPALNSFFQNRAAGPSQMRELQSFLKKLDPAGGPYIMSSHQVVVSAIANTWVNSGDGVWLELTGNPDDPWRIYPAKTETLSLPPGF</sequence>
<dbReference type="EMBL" id="CP063982">
    <property type="protein sequence ID" value="UOD49295.1"/>
    <property type="molecule type" value="Genomic_DNA"/>
</dbReference>
<evidence type="ECO:0000313" key="3">
    <source>
        <dbReference type="Proteomes" id="UP000831607"/>
    </source>
</evidence>
<feature type="compositionally biased region" description="Polar residues" evidence="1">
    <location>
        <begin position="61"/>
        <end position="70"/>
    </location>
</feature>
<evidence type="ECO:0000256" key="1">
    <source>
        <dbReference type="SAM" id="MobiDB-lite"/>
    </source>
</evidence>
<dbReference type="InterPro" id="IPR029033">
    <property type="entry name" value="His_PPase_superfam"/>
</dbReference>
<evidence type="ECO:0000313" key="2">
    <source>
        <dbReference type="EMBL" id="UOD49295.1"/>
    </source>
</evidence>
<dbReference type="Gene3D" id="3.40.50.1240">
    <property type="entry name" value="Phosphoglycerate mutase-like"/>
    <property type="match status" value="1"/>
</dbReference>
<protein>
    <submittedName>
        <fullName evidence="2">Histidine phosphatase family protein</fullName>
    </submittedName>
</protein>
<keyword evidence="3" id="KW-1185">Reference proteome</keyword>
<organism evidence="2 3">
    <name type="scientific">Orrella daihaiensis</name>
    <dbReference type="NCBI Taxonomy" id="2782176"/>
    <lineage>
        <taxon>Bacteria</taxon>
        <taxon>Pseudomonadati</taxon>
        <taxon>Pseudomonadota</taxon>
        <taxon>Betaproteobacteria</taxon>
        <taxon>Burkholderiales</taxon>
        <taxon>Alcaligenaceae</taxon>
        <taxon>Orrella</taxon>
    </lineage>
</organism>
<reference evidence="2 3" key="1">
    <citation type="submission" date="2020-11" db="EMBL/GenBank/DDBJ databases">
        <title>Algicoccus daihaiensis sp.nov., isolated from Daihai Lake in Inner Mongolia.</title>
        <authorList>
            <person name="Kai J."/>
        </authorList>
    </citation>
    <scope>NUCLEOTIDE SEQUENCE [LARGE SCALE GENOMIC DNA]</scope>
    <source>
        <strain evidence="3">f23</strain>
    </source>
</reference>
<name>A0ABY4AIS5_9BURK</name>
<dbReference type="InterPro" id="IPR013078">
    <property type="entry name" value="His_Pase_superF_clade-1"/>
</dbReference>
<dbReference type="RefSeq" id="WP_243477416.1">
    <property type="nucleotide sequence ID" value="NZ_CP063982.1"/>
</dbReference>